<protein>
    <recommendedName>
        <fullName evidence="4">Glycosyltransferase RgtA/B/C/D-like domain-containing protein</fullName>
    </recommendedName>
</protein>
<feature type="transmembrane region" description="Helical" evidence="1">
    <location>
        <begin position="143"/>
        <end position="160"/>
    </location>
</feature>
<comment type="caution">
    <text evidence="2">The sequence shown here is derived from an EMBL/GenBank/DDBJ whole genome shotgun (WGS) entry which is preliminary data.</text>
</comment>
<feature type="transmembrane region" description="Helical" evidence="1">
    <location>
        <begin position="117"/>
        <end position="137"/>
    </location>
</feature>
<evidence type="ECO:0000313" key="2">
    <source>
        <dbReference type="EMBL" id="MFD1720143.1"/>
    </source>
</evidence>
<organism evidence="2 3">
    <name type="scientific">Amnibacterium endophyticum</name>
    <dbReference type="NCBI Taxonomy" id="2109337"/>
    <lineage>
        <taxon>Bacteria</taxon>
        <taxon>Bacillati</taxon>
        <taxon>Actinomycetota</taxon>
        <taxon>Actinomycetes</taxon>
        <taxon>Micrococcales</taxon>
        <taxon>Microbacteriaceae</taxon>
        <taxon>Amnibacterium</taxon>
    </lineage>
</organism>
<evidence type="ECO:0008006" key="4">
    <source>
        <dbReference type="Google" id="ProtNLM"/>
    </source>
</evidence>
<keyword evidence="1" id="KW-0812">Transmembrane</keyword>
<feature type="transmembrane region" description="Helical" evidence="1">
    <location>
        <begin position="167"/>
        <end position="194"/>
    </location>
</feature>
<feature type="transmembrane region" description="Helical" evidence="1">
    <location>
        <begin position="200"/>
        <end position="222"/>
    </location>
</feature>
<dbReference type="EMBL" id="JBHUEA010000001">
    <property type="protein sequence ID" value="MFD1720143.1"/>
    <property type="molecule type" value="Genomic_DNA"/>
</dbReference>
<feature type="transmembrane region" description="Helical" evidence="1">
    <location>
        <begin position="243"/>
        <end position="261"/>
    </location>
</feature>
<proteinExistence type="predicted"/>
<reference evidence="3" key="1">
    <citation type="journal article" date="2019" name="Int. J. Syst. Evol. Microbiol.">
        <title>The Global Catalogue of Microorganisms (GCM) 10K type strain sequencing project: providing services to taxonomists for standard genome sequencing and annotation.</title>
        <authorList>
            <consortium name="The Broad Institute Genomics Platform"/>
            <consortium name="The Broad Institute Genome Sequencing Center for Infectious Disease"/>
            <person name="Wu L."/>
            <person name="Ma J."/>
        </authorList>
    </citation>
    <scope>NUCLEOTIDE SEQUENCE [LARGE SCALE GENOMIC DNA]</scope>
    <source>
        <strain evidence="3">CGMCC 1.12471</strain>
    </source>
</reference>
<dbReference type="RefSeq" id="WP_377931350.1">
    <property type="nucleotide sequence ID" value="NZ_JBHUEA010000001.1"/>
</dbReference>
<gene>
    <name evidence="2" type="ORF">ACFSBI_01150</name>
</gene>
<sequence>MTSPVRLDPGRPPVDEGAAGRTAVIRGLIVVATLIAGVILVLLRDTVLPERFSYDAKGIQAIGQGTLHVVDPAYESVAAVYKALGLIDDATLASLLGFFAAFAVLAVAGRRLLRPDAALSATVLFFVAVLLSAVYLGTYSKDVFVLPIVLLAVLPGRRWVAQVLTGLAIIGYALVFRTYWFIVLGAWVALQVLLARRPRLVWLLVALLAGSVLLAGAVGVALGGSADSIRTSSNEYRVGSDDAATLITAFVPGGTLLTGMLNAPLQLLALMVPLPLMLKGGVYYAVLALVFAVFWVRTAIAVRRTLVAGPDVVERSCAALLLAFVAVQALFEPDYGSALRHLTPLLPLAVLLWARPRQPRRVD</sequence>
<evidence type="ECO:0000313" key="3">
    <source>
        <dbReference type="Proteomes" id="UP001597347"/>
    </source>
</evidence>
<feature type="transmembrane region" description="Helical" evidence="1">
    <location>
        <begin position="23"/>
        <end position="43"/>
    </location>
</feature>
<evidence type="ECO:0000256" key="1">
    <source>
        <dbReference type="SAM" id="Phobius"/>
    </source>
</evidence>
<keyword evidence="3" id="KW-1185">Reference proteome</keyword>
<dbReference type="Proteomes" id="UP001597347">
    <property type="component" value="Unassembled WGS sequence"/>
</dbReference>
<name>A0ABW4L9L7_9MICO</name>
<feature type="transmembrane region" description="Helical" evidence="1">
    <location>
        <begin position="281"/>
        <end position="300"/>
    </location>
</feature>
<feature type="transmembrane region" description="Helical" evidence="1">
    <location>
        <begin position="90"/>
        <end position="108"/>
    </location>
</feature>
<keyword evidence="1" id="KW-0472">Membrane</keyword>
<accession>A0ABW4L9L7</accession>
<keyword evidence="1" id="KW-1133">Transmembrane helix</keyword>